<dbReference type="GO" id="GO:0004672">
    <property type="term" value="F:protein kinase activity"/>
    <property type="evidence" value="ECO:0007669"/>
    <property type="project" value="InterPro"/>
</dbReference>
<dbReference type="Gene3D" id="1.10.510.10">
    <property type="entry name" value="Transferase(Phosphotransferase) domain 1"/>
    <property type="match status" value="1"/>
</dbReference>
<dbReference type="EMBL" id="ML995475">
    <property type="protein sequence ID" value="KAF2146713.1"/>
    <property type="molecule type" value="Genomic_DNA"/>
</dbReference>
<name>A0A6A6BTK4_9PEZI</name>
<dbReference type="GeneID" id="54299175"/>
<dbReference type="GO" id="GO:0005524">
    <property type="term" value="F:ATP binding"/>
    <property type="evidence" value="ECO:0007669"/>
    <property type="project" value="InterPro"/>
</dbReference>
<dbReference type="PROSITE" id="PS50011">
    <property type="entry name" value="PROTEIN_KINASE_DOM"/>
    <property type="match status" value="1"/>
</dbReference>
<evidence type="ECO:0000313" key="3">
    <source>
        <dbReference type="Proteomes" id="UP000799438"/>
    </source>
</evidence>
<gene>
    <name evidence="2" type="ORF">K452DRAFT_294261</name>
</gene>
<dbReference type="PROSITE" id="PS00108">
    <property type="entry name" value="PROTEIN_KINASE_ST"/>
    <property type="match status" value="1"/>
</dbReference>
<dbReference type="AlphaFoldDB" id="A0A6A6BTK4"/>
<dbReference type="InterPro" id="IPR001245">
    <property type="entry name" value="Ser-Thr/Tyr_kinase_cat_dom"/>
</dbReference>
<dbReference type="OrthoDB" id="626167at2759"/>
<protein>
    <recommendedName>
        <fullName evidence="1">Protein kinase domain-containing protein</fullName>
    </recommendedName>
</protein>
<organism evidence="2 3">
    <name type="scientific">Aplosporella prunicola CBS 121167</name>
    <dbReference type="NCBI Taxonomy" id="1176127"/>
    <lineage>
        <taxon>Eukaryota</taxon>
        <taxon>Fungi</taxon>
        <taxon>Dikarya</taxon>
        <taxon>Ascomycota</taxon>
        <taxon>Pezizomycotina</taxon>
        <taxon>Dothideomycetes</taxon>
        <taxon>Dothideomycetes incertae sedis</taxon>
        <taxon>Botryosphaeriales</taxon>
        <taxon>Aplosporellaceae</taxon>
        <taxon>Aplosporella</taxon>
    </lineage>
</organism>
<reference evidence="2" key="1">
    <citation type="journal article" date="2020" name="Stud. Mycol.">
        <title>101 Dothideomycetes genomes: a test case for predicting lifestyles and emergence of pathogens.</title>
        <authorList>
            <person name="Haridas S."/>
            <person name="Albert R."/>
            <person name="Binder M."/>
            <person name="Bloem J."/>
            <person name="Labutti K."/>
            <person name="Salamov A."/>
            <person name="Andreopoulos B."/>
            <person name="Baker S."/>
            <person name="Barry K."/>
            <person name="Bills G."/>
            <person name="Bluhm B."/>
            <person name="Cannon C."/>
            <person name="Castanera R."/>
            <person name="Culley D."/>
            <person name="Daum C."/>
            <person name="Ezra D."/>
            <person name="Gonzalez J."/>
            <person name="Henrissat B."/>
            <person name="Kuo A."/>
            <person name="Liang C."/>
            <person name="Lipzen A."/>
            <person name="Lutzoni F."/>
            <person name="Magnuson J."/>
            <person name="Mondo S."/>
            <person name="Nolan M."/>
            <person name="Ohm R."/>
            <person name="Pangilinan J."/>
            <person name="Park H.-J."/>
            <person name="Ramirez L."/>
            <person name="Alfaro M."/>
            <person name="Sun H."/>
            <person name="Tritt A."/>
            <person name="Yoshinaga Y."/>
            <person name="Zwiers L.-H."/>
            <person name="Turgeon B."/>
            <person name="Goodwin S."/>
            <person name="Spatafora J."/>
            <person name="Crous P."/>
            <person name="Grigoriev I."/>
        </authorList>
    </citation>
    <scope>NUCLEOTIDE SEQUENCE</scope>
    <source>
        <strain evidence="2">CBS 121167</strain>
    </source>
</reference>
<dbReference type="InterPro" id="IPR011009">
    <property type="entry name" value="Kinase-like_dom_sf"/>
</dbReference>
<proteinExistence type="predicted"/>
<dbReference type="SUPFAM" id="SSF56112">
    <property type="entry name" value="Protein kinase-like (PK-like)"/>
    <property type="match status" value="1"/>
</dbReference>
<evidence type="ECO:0000313" key="2">
    <source>
        <dbReference type="EMBL" id="KAF2146713.1"/>
    </source>
</evidence>
<feature type="domain" description="Protein kinase" evidence="1">
    <location>
        <begin position="1"/>
        <end position="190"/>
    </location>
</feature>
<keyword evidence="3" id="KW-1185">Reference proteome</keyword>
<sequence>MMGYGWVHQEGSVVPFLVTEFAQFGTLRQYLCSENISIRACFDLVGQVACGLREVHDSTVVHGDLKLENILVFKNASPEHENHVIAKITFLPQNASKLPSRVQQQIYVETKRYALDGEGEVAASAYLKLALMHANCFGTTFDMEAAEKYTKDSMSLGSTSAKTLLKLLRRSGSCERDVSVDLLERQNVSLAQDPTPNLCRLPMETNKPLEDRLDQAKDGVISRAQLKEFRCFSHFCVEDGEDADVLPLNCLPFFDGDDDEVSESIVEGTLSEKEDTDLRLPFCPVGSSLGLAVSVAAQTAVKLRLQSESDPLEKPLPGLTTESNLEGLSSLELAIAYHRTVQFNFLWNSVIQSGRAAELSDALASGGIKLFRPMALLSRLEKELLYGHGRRHAQYSIVREVIAQVFELRTFLCAPTPEKTEESQEFKAPGLSWCSQLCNGLSDVMALHDLGLAKDIWATCHELAGMNCSDIFTPVQRRQLVDAAIGVAAPINMDICRSIEFIEFATEISVDLTPSAEFLATRETQTQRTKMAVTSFGI</sequence>
<dbReference type="RefSeq" id="XP_033402422.1">
    <property type="nucleotide sequence ID" value="XM_033541678.1"/>
</dbReference>
<evidence type="ECO:0000259" key="1">
    <source>
        <dbReference type="PROSITE" id="PS50011"/>
    </source>
</evidence>
<dbReference type="Pfam" id="PF07714">
    <property type="entry name" value="PK_Tyr_Ser-Thr"/>
    <property type="match status" value="1"/>
</dbReference>
<dbReference type="Proteomes" id="UP000799438">
    <property type="component" value="Unassembled WGS sequence"/>
</dbReference>
<accession>A0A6A6BTK4</accession>
<dbReference type="InterPro" id="IPR008271">
    <property type="entry name" value="Ser/Thr_kinase_AS"/>
</dbReference>
<dbReference type="InterPro" id="IPR000719">
    <property type="entry name" value="Prot_kinase_dom"/>
</dbReference>